<dbReference type="GO" id="GO:0008270">
    <property type="term" value="F:zinc ion binding"/>
    <property type="evidence" value="ECO:0007669"/>
    <property type="project" value="InterPro"/>
</dbReference>
<dbReference type="CDD" id="cd00085">
    <property type="entry name" value="HNHc"/>
    <property type="match status" value="1"/>
</dbReference>
<dbReference type="Proteomes" id="UP001169823">
    <property type="component" value="Unassembled WGS sequence"/>
</dbReference>
<comment type="caution">
    <text evidence="2">The sequence shown here is derived from an EMBL/GenBank/DDBJ whole genome shotgun (WGS) entry which is preliminary data.</text>
</comment>
<evidence type="ECO:0000313" key="2">
    <source>
        <dbReference type="EMBL" id="MDO6455518.1"/>
    </source>
</evidence>
<gene>
    <name evidence="2" type="ORF">Q4494_00380</name>
</gene>
<reference evidence="2" key="1">
    <citation type="submission" date="2023-07" db="EMBL/GenBank/DDBJ databases">
        <title>Genome content predicts the carbon catabolic preferences of heterotrophic bacteria.</title>
        <authorList>
            <person name="Gralka M."/>
        </authorList>
    </citation>
    <scope>NUCLEOTIDE SEQUENCE</scope>
    <source>
        <strain evidence="2">I2M02</strain>
    </source>
</reference>
<evidence type="ECO:0000259" key="1">
    <source>
        <dbReference type="Pfam" id="PF01844"/>
    </source>
</evidence>
<protein>
    <submittedName>
        <fullName evidence="2">HNH endonuclease</fullName>
    </submittedName>
</protein>
<dbReference type="GO" id="GO:0004519">
    <property type="term" value="F:endonuclease activity"/>
    <property type="evidence" value="ECO:0007669"/>
    <property type="project" value="UniProtKB-KW"/>
</dbReference>
<dbReference type="GO" id="GO:0003676">
    <property type="term" value="F:nucleic acid binding"/>
    <property type="evidence" value="ECO:0007669"/>
    <property type="project" value="InterPro"/>
</dbReference>
<name>A0AAW7XMM9_9RHOB</name>
<proteinExistence type="predicted"/>
<organism evidence="2 3">
    <name type="scientific">Celeribacter halophilus</name>
    <dbReference type="NCBI Taxonomy" id="576117"/>
    <lineage>
        <taxon>Bacteria</taxon>
        <taxon>Pseudomonadati</taxon>
        <taxon>Pseudomonadota</taxon>
        <taxon>Alphaproteobacteria</taxon>
        <taxon>Rhodobacterales</taxon>
        <taxon>Roseobacteraceae</taxon>
        <taxon>Celeribacter</taxon>
    </lineage>
</organism>
<dbReference type="Pfam" id="PF01844">
    <property type="entry name" value="HNH"/>
    <property type="match status" value="1"/>
</dbReference>
<dbReference type="AlphaFoldDB" id="A0AAW7XMM9"/>
<dbReference type="EMBL" id="JAUOPJ010000001">
    <property type="protein sequence ID" value="MDO6455518.1"/>
    <property type="molecule type" value="Genomic_DNA"/>
</dbReference>
<keyword evidence="2" id="KW-0378">Hydrolase</keyword>
<dbReference type="InterPro" id="IPR003615">
    <property type="entry name" value="HNH_nuc"/>
</dbReference>
<feature type="domain" description="HNH" evidence="1">
    <location>
        <begin position="135"/>
        <end position="184"/>
    </location>
</feature>
<dbReference type="InterPro" id="IPR002711">
    <property type="entry name" value="HNH"/>
</dbReference>
<keyword evidence="2" id="KW-0540">Nuclease</keyword>
<sequence>MTIFVSHIVEALSSLGGQAHLDDIVKKVVQIAPAPLPEDPGASIRARIQERCAEAKSYKGNENLFESVYGIDARKGVWRLRKDTLSPSNHDSIQDGVEAFISAEEGKASLRIHLRRERSKSLIKAFKATLSDPSCEACGMKFSEVYGDLGAGYIEAHHKVPVSSLADGDETKLSDLAALCANCH</sequence>
<accession>A0AAW7XMM9</accession>
<keyword evidence="2" id="KW-0255">Endonuclease</keyword>
<dbReference type="RefSeq" id="WP_303478702.1">
    <property type="nucleotide sequence ID" value="NZ_JAUOPJ010000001.1"/>
</dbReference>
<evidence type="ECO:0000313" key="3">
    <source>
        <dbReference type="Proteomes" id="UP001169823"/>
    </source>
</evidence>